<dbReference type="KEGG" id="ahu:A6A40_16885"/>
<keyword evidence="1" id="KW-0472">Membrane</keyword>
<feature type="transmembrane region" description="Helical" evidence="1">
    <location>
        <begin position="43"/>
        <end position="61"/>
    </location>
</feature>
<accession>A0A2R4VQP3</accession>
<geneLocation type="plasmid" evidence="3 4">
    <name>pYZ1</name>
</geneLocation>
<dbReference type="OrthoDB" id="8419485at2"/>
<evidence type="ECO:0000313" key="3">
    <source>
        <dbReference type="EMBL" id="AWB06731.1"/>
    </source>
</evidence>
<keyword evidence="1" id="KW-0812">Transmembrane</keyword>
<dbReference type="RefSeq" id="WP_108547037.1">
    <property type="nucleotide sequence ID" value="NZ_CP028902.1"/>
</dbReference>
<proteinExistence type="predicted"/>
<sequence>MTTGRSLRIGEALLGGGLFALGALIAVETMLTPSAGRGVVGPALFPYLISAGLMLVALSLLREAFAGHIAHDGGLELDLRAVMLVAAGLVAQFLLIEYLGWIPAAALLFVAVARAFGNRRFFVNAAFGLVLSGATFVVFNYGLDLNLPIGTVGEWFLPAE</sequence>
<dbReference type="AlphaFoldDB" id="A0A2R4VQP3"/>
<gene>
    <name evidence="3" type="ORF">A6A40_16885</name>
</gene>
<dbReference type="EMBL" id="CP028902">
    <property type="protein sequence ID" value="AWB06731.1"/>
    <property type="molecule type" value="Genomic_DNA"/>
</dbReference>
<name>A0A2R4VQP3_9PROT</name>
<evidence type="ECO:0000256" key="1">
    <source>
        <dbReference type="SAM" id="Phobius"/>
    </source>
</evidence>
<keyword evidence="1" id="KW-1133">Transmembrane helix</keyword>
<dbReference type="Pfam" id="PF07331">
    <property type="entry name" value="TctB"/>
    <property type="match status" value="1"/>
</dbReference>
<dbReference type="Proteomes" id="UP000077405">
    <property type="component" value="Plasmid pYZ1"/>
</dbReference>
<feature type="transmembrane region" description="Helical" evidence="1">
    <location>
        <begin position="81"/>
        <end position="109"/>
    </location>
</feature>
<reference evidence="3 4" key="1">
    <citation type="submission" date="2018-04" db="EMBL/GenBank/DDBJ databases">
        <title>Complete genome sequence of the nitrogen-fixing bacterium Azospirillum humicireducens type strain SgZ-5.</title>
        <authorList>
            <person name="Yu Z."/>
        </authorList>
    </citation>
    <scope>NUCLEOTIDE SEQUENCE [LARGE SCALE GENOMIC DNA]</scope>
    <source>
        <strain evidence="3 4">SgZ-5</strain>
        <plasmid evidence="3 4">pYZ1</plasmid>
    </source>
</reference>
<feature type="domain" description="DUF1468" evidence="2">
    <location>
        <begin position="14"/>
        <end position="148"/>
    </location>
</feature>
<dbReference type="InterPro" id="IPR009936">
    <property type="entry name" value="DUF1468"/>
</dbReference>
<evidence type="ECO:0000313" key="4">
    <source>
        <dbReference type="Proteomes" id="UP000077405"/>
    </source>
</evidence>
<protein>
    <submittedName>
        <fullName evidence="3">Tripartite tricarboxylate transporter TctB family protein</fullName>
    </submittedName>
</protein>
<evidence type="ECO:0000259" key="2">
    <source>
        <dbReference type="Pfam" id="PF07331"/>
    </source>
</evidence>
<feature type="transmembrane region" description="Helical" evidence="1">
    <location>
        <begin position="121"/>
        <end position="143"/>
    </location>
</feature>
<organism evidence="3 4">
    <name type="scientific">Azospirillum humicireducens</name>
    <dbReference type="NCBI Taxonomy" id="1226968"/>
    <lineage>
        <taxon>Bacteria</taxon>
        <taxon>Pseudomonadati</taxon>
        <taxon>Pseudomonadota</taxon>
        <taxon>Alphaproteobacteria</taxon>
        <taxon>Rhodospirillales</taxon>
        <taxon>Azospirillaceae</taxon>
        <taxon>Azospirillum</taxon>
    </lineage>
</organism>
<feature type="transmembrane region" description="Helical" evidence="1">
    <location>
        <begin position="12"/>
        <end position="31"/>
    </location>
</feature>
<keyword evidence="3" id="KW-0614">Plasmid</keyword>
<keyword evidence="4" id="KW-1185">Reference proteome</keyword>